<dbReference type="GO" id="GO:0046872">
    <property type="term" value="F:metal ion binding"/>
    <property type="evidence" value="ECO:0007669"/>
    <property type="project" value="UniProtKB-KW"/>
</dbReference>
<name>A0A0P8E1W2_9EURY</name>
<feature type="domain" description="F420-non-reducing hydrogenase iron-sulfur subunit D" evidence="5">
    <location>
        <begin position="19"/>
        <end position="140"/>
    </location>
</feature>
<sequence length="177" mass="19532">MSTEAAAGTPKSEGWEPNILAFCCNWCSYAGADLAGVSRFQYPPTVKVLRVMCSSRVEPAFILKALKDGADGVLVAGCHIGDCHYIDGNKNAEVRINNTKKALEKLGFDKRLRLEWISASEGLRFSEVIRNFTEEIKKLGQNPVKKPQINADERRLDTSDISVNMRSIANVQGSEVK</sequence>
<evidence type="ECO:0000256" key="4">
    <source>
        <dbReference type="ARBA" id="ARBA00023014"/>
    </source>
</evidence>
<protein>
    <submittedName>
        <fullName evidence="6">Heterodisulfide reductase, subunit A/methylviologen reducing hydrogenase, subunit delta</fullName>
    </submittedName>
</protein>
<dbReference type="AlphaFoldDB" id="A0A0P8E1W2"/>
<comment type="caution">
    <text evidence="6">The sequence shown here is derived from an EMBL/GenBank/DDBJ whole genome shotgun (WGS) entry which is preliminary data.</text>
</comment>
<organism evidence="6 7">
    <name type="scientific">Candidatus Methanoperedens nitratireducens</name>
    <dbReference type="NCBI Taxonomy" id="1392998"/>
    <lineage>
        <taxon>Archaea</taxon>
        <taxon>Methanobacteriati</taxon>
        <taxon>Methanobacteriota</taxon>
        <taxon>Stenosarchaea group</taxon>
        <taxon>Methanomicrobia</taxon>
        <taxon>Methanosarcinales</taxon>
        <taxon>ANME-2 cluster</taxon>
        <taxon>Candidatus Methanoperedentaceae</taxon>
        <taxon>Candidatus Methanoperedens</taxon>
    </lineage>
</organism>
<proteinExistence type="predicted"/>
<reference evidence="6 7" key="1">
    <citation type="submission" date="2015-09" db="EMBL/GenBank/DDBJ databases">
        <title>A metagenomics-based metabolic model of nitrate-dependent anaerobic oxidation of methane by Methanoperedens-like archaea.</title>
        <authorList>
            <person name="Arshad A."/>
            <person name="Speth D.R."/>
            <person name="De Graaf R.M."/>
            <person name="Op Den Camp H.J."/>
            <person name="Jetten M.S."/>
            <person name="Welte C.U."/>
        </authorList>
    </citation>
    <scope>NUCLEOTIDE SEQUENCE [LARGE SCALE GENOMIC DNA]</scope>
</reference>
<evidence type="ECO:0000256" key="3">
    <source>
        <dbReference type="ARBA" id="ARBA00023004"/>
    </source>
</evidence>
<evidence type="ECO:0000313" key="7">
    <source>
        <dbReference type="Proteomes" id="UP000050360"/>
    </source>
</evidence>
<gene>
    <name evidence="6" type="ORF">MPEBLZ_01182</name>
</gene>
<evidence type="ECO:0000259" key="5">
    <source>
        <dbReference type="Pfam" id="PF02662"/>
    </source>
</evidence>
<dbReference type="Pfam" id="PF02662">
    <property type="entry name" value="FlpD"/>
    <property type="match status" value="1"/>
</dbReference>
<keyword evidence="4" id="KW-0411">Iron-sulfur</keyword>
<dbReference type="Proteomes" id="UP000050360">
    <property type="component" value="Unassembled WGS sequence"/>
</dbReference>
<dbReference type="InterPro" id="IPR003813">
    <property type="entry name" value="MvhD/FlpD"/>
</dbReference>
<keyword evidence="2" id="KW-0560">Oxidoreductase</keyword>
<dbReference type="GO" id="GO:0051536">
    <property type="term" value="F:iron-sulfur cluster binding"/>
    <property type="evidence" value="ECO:0007669"/>
    <property type="project" value="UniProtKB-KW"/>
</dbReference>
<dbReference type="GO" id="GO:0016491">
    <property type="term" value="F:oxidoreductase activity"/>
    <property type="evidence" value="ECO:0007669"/>
    <property type="project" value="UniProtKB-KW"/>
</dbReference>
<evidence type="ECO:0000256" key="2">
    <source>
        <dbReference type="ARBA" id="ARBA00023002"/>
    </source>
</evidence>
<evidence type="ECO:0000313" key="6">
    <source>
        <dbReference type="EMBL" id="KPQ44251.1"/>
    </source>
</evidence>
<keyword evidence="1" id="KW-0479">Metal-binding</keyword>
<keyword evidence="3" id="KW-0408">Iron</keyword>
<dbReference type="EMBL" id="LKCM01000101">
    <property type="protein sequence ID" value="KPQ44251.1"/>
    <property type="molecule type" value="Genomic_DNA"/>
</dbReference>
<accession>A0A0P8E1W2</accession>
<evidence type="ECO:0000256" key="1">
    <source>
        <dbReference type="ARBA" id="ARBA00022723"/>
    </source>
</evidence>